<feature type="transmembrane region" description="Helical" evidence="2">
    <location>
        <begin position="183"/>
        <end position="205"/>
    </location>
</feature>
<organism evidence="3 4">
    <name type="scientific">Malassezia japonica</name>
    <dbReference type="NCBI Taxonomy" id="223818"/>
    <lineage>
        <taxon>Eukaryota</taxon>
        <taxon>Fungi</taxon>
        <taxon>Dikarya</taxon>
        <taxon>Basidiomycota</taxon>
        <taxon>Ustilaginomycotina</taxon>
        <taxon>Malasseziomycetes</taxon>
        <taxon>Malasseziales</taxon>
        <taxon>Malasseziaceae</taxon>
        <taxon>Malassezia</taxon>
    </lineage>
</organism>
<name>A0AAF0F0Z4_9BASI</name>
<feature type="transmembrane region" description="Helical" evidence="2">
    <location>
        <begin position="41"/>
        <end position="67"/>
    </location>
</feature>
<evidence type="ECO:0000256" key="1">
    <source>
        <dbReference type="SAM" id="MobiDB-lite"/>
    </source>
</evidence>
<feature type="region of interest" description="Disordered" evidence="1">
    <location>
        <begin position="287"/>
        <end position="335"/>
    </location>
</feature>
<sequence>MPQATLEFPPAYTIVGVYRLAHDPKLYHSIWRASRSAVTRASVMACIWVALSLPFQGIVASWFVGGVGRAVGAERTYDMLAHYARSMHIPMLSFNALSKLLLILNQVDFVFEMNLKKQLRQFRHTAYADTVASRGKPASWWTPYTEEWQHPPQPNQTLFSRKGLAHAVKQNLLQWAARKTVRILFSSVPLFGFVFYSAFSALQYARITHVPLFEAKHMSPAQVDVWVEERRTSYWLFGFSAQLLERVPFLGMLFSISNRIGAAMWAHDLEKRQQRFQRGELQQLQAHETGGTAAAPQDGAPGSYGHPARADVALPGDMLAPPSGLSHRPLPPVPH</sequence>
<evidence type="ECO:0000313" key="4">
    <source>
        <dbReference type="Proteomes" id="UP001217754"/>
    </source>
</evidence>
<keyword evidence="2" id="KW-0812">Transmembrane</keyword>
<dbReference type="PANTHER" id="PTHR34292">
    <property type="entry name" value="OUTER SPORE WALL PROTEIN LDS1"/>
    <property type="match status" value="1"/>
</dbReference>
<keyword evidence="2" id="KW-1133">Transmembrane helix</keyword>
<dbReference type="EMBL" id="CP119958">
    <property type="protein sequence ID" value="WFD37826.1"/>
    <property type="molecule type" value="Genomic_DNA"/>
</dbReference>
<keyword evidence="2" id="KW-0472">Membrane</keyword>
<accession>A0AAF0F0Z4</accession>
<reference evidence="3" key="1">
    <citation type="submission" date="2023-03" db="EMBL/GenBank/DDBJ databases">
        <title>Mating type loci evolution in Malassezia.</title>
        <authorList>
            <person name="Coelho M.A."/>
        </authorList>
    </citation>
    <scope>NUCLEOTIDE SEQUENCE</scope>
    <source>
        <strain evidence="3">CBS 9431</strain>
    </source>
</reference>
<dbReference type="GeneID" id="85224422"/>
<dbReference type="Proteomes" id="UP001217754">
    <property type="component" value="Chromosome 1"/>
</dbReference>
<dbReference type="AlphaFoldDB" id="A0AAF0F0Z4"/>
<gene>
    <name evidence="3" type="ORF">MJAP1_000773</name>
</gene>
<evidence type="ECO:0000256" key="2">
    <source>
        <dbReference type="SAM" id="Phobius"/>
    </source>
</evidence>
<proteinExistence type="predicted"/>
<evidence type="ECO:0000313" key="3">
    <source>
        <dbReference type="EMBL" id="WFD37826.1"/>
    </source>
</evidence>
<dbReference type="RefSeq" id="XP_060120723.1">
    <property type="nucleotide sequence ID" value="XM_060264740.1"/>
</dbReference>
<dbReference type="InterPro" id="IPR052786">
    <property type="entry name" value="Spore_wall_assembly"/>
</dbReference>
<keyword evidence="4" id="KW-1185">Reference proteome</keyword>
<dbReference type="PANTHER" id="PTHR34292:SF2">
    <property type="entry name" value="OUTER SPORE WALL PROTEIN LDS1"/>
    <property type="match status" value="1"/>
</dbReference>
<protein>
    <submittedName>
        <fullName evidence="3">Uncharacterized protein</fullName>
    </submittedName>
</protein>